<evidence type="ECO:0000313" key="5">
    <source>
        <dbReference type="Proteomes" id="UP001147148"/>
    </source>
</evidence>
<keyword evidence="5" id="KW-1185">Reference proteome</keyword>
<organism evidence="4 5">
    <name type="scientific">Vagococcus proximus</name>
    <dbReference type="NCBI Taxonomy" id="2991417"/>
    <lineage>
        <taxon>Bacteria</taxon>
        <taxon>Bacillati</taxon>
        <taxon>Bacillota</taxon>
        <taxon>Bacilli</taxon>
        <taxon>Lactobacillales</taxon>
        <taxon>Enterococcaceae</taxon>
        <taxon>Vagococcus</taxon>
    </lineage>
</organism>
<name>A0ABT5WZQ4_9ENTE</name>
<dbReference type="PROSITE" id="PS51257">
    <property type="entry name" value="PROKAR_LIPOPROTEIN"/>
    <property type="match status" value="1"/>
</dbReference>
<dbReference type="EMBL" id="JAPDSH010000001">
    <property type="protein sequence ID" value="MDF0479119.1"/>
    <property type="molecule type" value="Genomic_DNA"/>
</dbReference>
<dbReference type="RefSeq" id="WP_275470762.1">
    <property type="nucleotide sequence ID" value="NZ_JAPDSH010000001.1"/>
</dbReference>
<accession>A0ABT5WZQ4</accession>
<evidence type="ECO:0000313" key="4">
    <source>
        <dbReference type="EMBL" id="MDF0479119.1"/>
    </source>
</evidence>
<proteinExistence type="predicted"/>
<reference evidence="4" key="1">
    <citation type="submission" date="2022-10" db="EMBL/GenBank/DDBJ databases">
        <title>Vagococcus sp. isolated from poultry meat.</title>
        <authorList>
            <person name="Johansson P."/>
            <person name="Bjorkroth J."/>
        </authorList>
    </citation>
    <scope>NUCLEOTIDE SEQUENCE</scope>
    <source>
        <strain evidence="4">PNs007</strain>
    </source>
</reference>
<comment type="caution">
    <text evidence="4">The sequence shown here is derived from an EMBL/GenBank/DDBJ whole genome shotgun (WGS) entry which is preliminary data.</text>
</comment>
<feature type="domain" description="Transcobalamin-like C-terminal" evidence="3">
    <location>
        <begin position="71"/>
        <end position="137"/>
    </location>
</feature>
<gene>
    <name evidence="4" type="ORF">OL233_02365</name>
</gene>
<feature type="region of interest" description="Disordered" evidence="1">
    <location>
        <begin position="20"/>
        <end position="47"/>
    </location>
</feature>
<dbReference type="Proteomes" id="UP001147148">
    <property type="component" value="Unassembled WGS sequence"/>
</dbReference>
<feature type="signal peptide" evidence="2">
    <location>
        <begin position="1"/>
        <end position="22"/>
    </location>
</feature>
<evidence type="ECO:0000256" key="1">
    <source>
        <dbReference type="SAM" id="MobiDB-lite"/>
    </source>
</evidence>
<keyword evidence="2" id="KW-0732">Signal</keyword>
<protein>
    <submittedName>
        <fullName evidence="4">DUF4430 domain-containing protein</fullName>
    </submittedName>
</protein>
<evidence type="ECO:0000259" key="3">
    <source>
        <dbReference type="Pfam" id="PF14478"/>
    </source>
</evidence>
<dbReference type="Pfam" id="PF14478">
    <property type="entry name" value="DUF4430"/>
    <property type="match status" value="1"/>
</dbReference>
<evidence type="ECO:0000256" key="2">
    <source>
        <dbReference type="SAM" id="SignalP"/>
    </source>
</evidence>
<dbReference type="InterPro" id="IPR027954">
    <property type="entry name" value="Transcobalamin-like_C"/>
</dbReference>
<feature type="compositionally biased region" description="Basic and acidic residues" evidence="1">
    <location>
        <begin position="25"/>
        <end position="47"/>
    </location>
</feature>
<feature type="chain" id="PRO_5045840694" evidence="2">
    <location>
        <begin position="23"/>
        <end position="141"/>
    </location>
</feature>
<sequence>MKTMKKLMAVMVLGLVLTGCSAGGSDKKTENSQAKTEETSNKKAENEQKATIQVIVDDKEEAKKEVTFEEGQSLAEVMDANFDMADDNGMVSSIDGHEQNVDDNKYWLFDINGKPATKGASDTELKTGDEVAWKLNKLEMK</sequence>
<dbReference type="Gene3D" id="2.170.130.30">
    <property type="match status" value="1"/>
</dbReference>